<reference evidence="1" key="1">
    <citation type="submission" date="2019-12" db="EMBL/GenBank/DDBJ databases">
        <title>Genome sequencing and annotation of Brassica cretica.</title>
        <authorList>
            <person name="Studholme D.J."/>
            <person name="Sarris P."/>
        </authorList>
    </citation>
    <scope>NUCLEOTIDE SEQUENCE</scope>
    <source>
        <strain evidence="1">PFS-109/04</strain>
        <tissue evidence="1">Leaf</tissue>
    </source>
</reference>
<gene>
    <name evidence="1" type="ORF">F2Q69_00027357</name>
</gene>
<evidence type="ECO:0000313" key="2">
    <source>
        <dbReference type="Proteomes" id="UP000712600"/>
    </source>
</evidence>
<sequence length="77" mass="8757">MQTHDEMEVCSTVTTKKLSSLAKLILLTIQKVPDASRHKLLTESRPTATRKAWQDPAQVSERRRINFPLPHHVPSLS</sequence>
<dbReference type="EMBL" id="QGKX02000088">
    <property type="protein sequence ID" value="KAF3586879.1"/>
    <property type="molecule type" value="Genomic_DNA"/>
</dbReference>
<dbReference type="Proteomes" id="UP000712600">
    <property type="component" value="Unassembled WGS sequence"/>
</dbReference>
<dbReference type="AlphaFoldDB" id="A0A8S9S497"/>
<protein>
    <submittedName>
        <fullName evidence="1">Uncharacterized protein</fullName>
    </submittedName>
</protein>
<evidence type="ECO:0000313" key="1">
    <source>
        <dbReference type="EMBL" id="KAF3586879.1"/>
    </source>
</evidence>
<comment type="caution">
    <text evidence="1">The sequence shown here is derived from an EMBL/GenBank/DDBJ whole genome shotgun (WGS) entry which is preliminary data.</text>
</comment>
<accession>A0A8S9S497</accession>
<proteinExistence type="predicted"/>
<name>A0A8S9S497_BRACR</name>
<organism evidence="1 2">
    <name type="scientific">Brassica cretica</name>
    <name type="common">Mustard</name>
    <dbReference type="NCBI Taxonomy" id="69181"/>
    <lineage>
        <taxon>Eukaryota</taxon>
        <taxon>Viridiplantae</taxon>
        <taxon>Streptophyta</taxon>
        <taxon>Embryophyta</taxon>
        <taxon>Tracheophyta</taxon>
        <taxon>Spermatophyta</taxon>
        <taxon>Magnoliopsida</taxon>
        <taxon>eudicotyledons</taxon>
        <taxon>Gunneridae</taxon>
        <taxon>Pentapetalae</taxon>
        <taxon>rosids</taxon>
        <taxon>malvids</taxon>
        <taxon>Brassicales</taxon>
        <taxon>Brassicaceae</taxon>
        <taxon>Brassiceae</taxon>
        <taxon>Brassica</taxon>
    </lineage>
</organism>